<name>A0AAV5EGQ6_ELECO</name>
<keyword evidence="1" id="KW-0677">Repeat</keyword>
<keyword evidence="2 3" id="KW-0129">CBS domain</keyword>
<dbReference type="Proteomes" id="UP001054889">
    <property type="component" value="Unassembled WGS sequence"/>
</dbReference>
<dbReference type="PANTHER" id="PTHR13780">
    <property type="entry name" value="AMP-ACTIVATED PROTEIN KINASE, GAMMA REGULATORY SUBUNIT"/>
    <property type="match status" value="1"/>
</dbReference>
<evidence type="ECO:0000313" key="7">
    <source>
        <dbReference type="Proteomes" id="UP001054889"/>
    </source>
</evidence>
<evidence type="ECO:0000256" key="1">
    <source>
        <dbReference type="ARBA" id="ARBA00022737"/>
    </source>
</evidence>
<dbReference type="SMART" id="SM00116">
    <property type="entry name" value="CBS"/>
    <property type="match status" value="1"/>
</dbReference>
<dbReference type="InterPro" id="IPR046342">
    <property type="entry name" value="CBS_dom_sf"/>
</dbReference>
<dbReference type="SUPFAM" id="SSF54631">
    <property type="entry name" value="CBS-domain pair"/>
    <property type="match status" value="1"/>
</dbReference>
<dbReference type="PANTHER" id="PTHR13780:SF56">
    <property type="entry name" value="OS04G0679600 PROTEIN"/>
    <property type="match status" value="1"/>
</dbReference>
<dbReference type="EMBL" id="BQKI01000075">
    <property type="protein sequence ID" value="GJN21681.1"/>
    <property type="molecule type" value="Genomic_DNA"/>
</dbReference>
<evidence type="ECO:0000256" key="4">
    <source>
        <dbReference type="SAM" id="MobiDB-lite"/>
    </source>
</evidence>
<feature type="region of interest" description="Disordered" evidence="4">
    <location>
        <begin position="311"/>
        <end position="346"/>
    </location>
</feature>
<dbReference type="GO" id="GO:0005634">
    <property type="term" value="C:nucleus"/>
    <property type="evidence" value="ECO:0007669"/>
    <property type="project" value="TreeGrafter"/>
</dbReference>
<evidence type="ECO:0000313" key="6">
    <source>
        <dbReference type="EMBL" id="GJN21681.1"/>
    </source>
</evidence>
<protein>
    <recommendedName>
        <fullName evidence="5">CBS domain-containing protein</fullName>
    </recommendedName>
</protein>
<dbReference type="InterPro" id="IPR050511">
    <property type="entry name" value="AMPK_gamma/SDS23_families"/>
</dbReference>
<dbReference type="PROSITE" id="PS51371">
    <property type="entry name" value="CBS"/>
    <property type="match status" value="1"/>
</dbReference>
<dbReference type="AlphaFoldDB" id="A0AAV5EGQ6"/>
<evidence type="ECO:0000256" key="3">
    <source>
        <dbReference type="PROSITE-ProRule" id="PRU00703"/>
    </source>
</evidence>
<evidence type="ECO:0000259" key="5">
    <source>
        <dbReference type="PROSITE" id="PS51371"/>
    </source>
</evidence>
<gene>
    <name evidence="6" type="primary">gb09183</name>
    <name evidence="6" type="ORF">PR202_gb09183</name>
</gene>
<reference evidence="6" key="1">
    <citation type="journal article" date="2018" name="DNA Res.">
        <title>Multiple hybrid de novo genome assembly of finger millet, an orphan allotetraploid crop.</title>
        <authorList>
            <person name="Hatakeyama M."/>
            <person name="Aluri S."/>
            <person name="Balachadran M.T."/>
            <person name="Sivarajan S.R."/>
            <person name="Patrignani A."/>
            <person name="Gruter S."/>
            <person name="Poveda L."/>
            <person name="Shimizu-Inatsugi R."/>
            <person name="Baeten J."/>
            <person name="Francoijs K.J."/>
            <person name="Nataraja K.N."/>
            <person name="Reddy Y.A.N."/>
            <person name="Phadnis S."/>
            <person name="Ravikumar R.L."/>
            <person name="Schlapbach R."/>
            <person name="Sreeman S.M."/>
            <person name="Shimizu K.K."/>
        </authorList>
    </citation>
    <scope>NUCLEOTIDE SEQUENCE</scope>
</reference>
<accession>A0AAV5EGQ6</accession>
<dbReference type="Gene3D" id="3.10.580.10">
    <property type="entry name" value="CBS-domain"/>
    <property type="match status" value="1"/>
</dbReference>
<dbReference type="InterPro" id="IPR000644">
    <property type="entry name" value="CBS_dom"/>
</dbReference>
<keyword evidence="7" id="KW-1185">Reference proteome</keyword>
<proteinExistence type="predicted"/>
<feature type="domain" description="CBS" evidence="5">
    <location>
        <begin position="353"/>
        <end position="411"/>
    </location>
</feature>
<dbReference type="GO" id="GO:0005737">
    <property type="term" value="C:cytoplasm"/>
    <property type="evidence" value="ECO:0007669"/>
    <property type="project" value="TreeGrafter"/>
</dbReference>
<comment type="caution">
    <text evidence="6">The sequence shown here is derived from an EMBL/GenBank/DDBJ whole genome shotgun (WGS) entry which is preliminary data.</text>
</comment>
<dbReference type="Pfam" id="PF00571">
    <property type="entry name" value="CBS"/>
    <property type="match status" value="1"/>
</dbReference>
<sequence>MASTLLSHVASDLCIGRPRVLTLPSSTPVAAVLAALRAGADPFVFVDVDEPVASSGKKTGTATTYVKIGVADIICYLCGDEGNLRNPAAALGRPVSAIISAGHGGVARRVDPHTSLLDAIDALLTDDCQALLVPLHARARKRHHHHVPLPSIDADCCVLTREDIVRHLFGSISHFSPVAALTVAALGLVRRRDDAVLHAVRADADALDAIPLLRRAAADNTAVAVTDGEDGALLGELCPGALASCCDVVEPVTAAFAALSVGEAMAYIDCSMTQYAPPEFLVRAARAQLKDRGLDAMAELVDAWDAAASRQPLSPSSSFSMSASSTSSDEDSPVAGRARRPRRLSSGSFGWRSTEDVVACHSGSSLVAVMAQALAHRVGYVWVVDEVSGALVGVVRFADVLAVLREHIRPQVLCRGTTIC</sequence>
<evidence type="ECO:0000256" key="2">
    <source>
        <dbReference type="ARBA" id="ARBA00023122"/>
    </source>
</evidence>
<feature type="compositionally biased region" description="Low complexity" evidence="4">
    <location>
        <begin position="311"/>
        <end position="327"/>
    </location>
</feature>
<organism evidence="6 7">
    <name type="scientific">Eleusine coracana subsp. coracana</name>
    <dbReference type="NCBI Taxonomy" id="191504"/>
    <lineage>
        <taxon>Eukaryota</taxon>
        <taxon>Viridiplantae</taxon>
        <taxon>Streptophyta</taxon>
        <taxon>Embryophyta</taxon>
        <taxon>Tracheophyta</taxon>
        <taxon>Spermatophyta</taxon>
        <taxon>Magnoliopsida</taxon>
        <taxon>Liliopsida</taxon>
        <taxon>Poales</taxon>
        <taxon>Poaceae</taxon>
        <taxon>PACMAD clade</taxon>
        <taxon>Chloridoideae</taxon>
        <taxon>Cynodonteae</taxon>
        <taxon>Eleusininae</taxon>
        <taxon>Eleusine</taxon>
    </lineage>
</organism>
<reference evidence="6" key="2">
    <citation type="submission" date="2021-12" db="EMBL/GenBank/DDBJ databases">
        <title>Resequencing data analysis of finger millet.</title>
        <authorList>
            <person name="Hatakeyama M."/>
            <person name="Aluri S."/>
            <person name="Balachadran M.T."/>
            <person name="Sivarajan S.R."/>
            <person name="Poveda L."/>
            <person name="Shimizu-Inatsugi R."/>
            <person name="Schlapbach R."/>
            <person name="Sreeman S.M."/>
            <person name="Shimizu K.K."/>
        </authorList>
    </citation>
    <scope>NUCLEOTIDE SEQUENCE</scope>
</reference>